<organism evidence="3 4">
    <name type="scientific">Croceibacterium atlanticum</name>
    <dbReference type="NCBI Taxonomy" id="1267766"/>
    <lineage>
        <taxon>Bacteria</taxon>
        <taxon>Pseudomonadati</taxon>
        <taxon>Pseudomonadota</taxon>
        <taxon>Alphaproteobacteria</taxon>
        <taxon>Sphingomonadales</taxon>
        <taxon>Erythrobacteraceae</taxon>
        <taxon>Croceibacterium</taxon>
    </lineage>
</organism>
<dbReference type="GO" id="GO:0004519">
    <property type="term" value="F:endonuclease activity"/>
    <property type="evidence" value="ECO:0007669"/>
    <property type="project" value="UniProtKB-KW"/>
</dbReference>
<keyword evidence="3" id="KW-0378">Hydrolase</keyword>
<keyword evidence="3" id="KW-0255">Endonuclease</keyword>
<dbReference type="RefSeq" id="WP_156320120.1">
    <property type="nucleotide sequence ID" value="NZ_CP011452.2"/>
</dbReference>
<dbReference type="SMART" id="SM00318">
    <property type="entry name" value="SNc"/>
    <property type="match status" value="1"/>
</dbReference>
<dbReference type="EC" id="3.1.-.-" evidence="3"/>
<dbReference type="KEGG" id="aay:WYH_02024"/>
<evidence type="ECO:0000313" key="3">
    <source>
        <dbReference type="EMBL" id="AKH43058.1"/>
    </source>
</evidence>
<dbReference type="Proteomes" id="UP000034392">
    <property type="component" value="Chromosome"/>
</dbReference>
<evidence type="ECO:0000259" key="2">
    <source>
        <dbReference type="PROSITE" id="PS50830"/>
    </source>
</evidence>
<keyword evidence="1" id="KW-0812">Transmembrane</keyword>
<accession>A0A0F7KRG4</accession>
<keyword evidence="1" id="KW-1133">Transmembrane helix</keyword>
<protein>
    <submittedName>
        <fullName evidence="3">Endonuclease YncB</fullName>
        <ecNumber evidence="3">3.1.-.-</ecNumber>
    </submittedName>
</protein>
<dbReference type="InterPro" id="IPR016071">
    <property type="entry name" value="Staphylococal_nuclease_OB-fold"/>
</dbReference>
<proteinExistence type="predicted"/>
<keyword evidence="4" id="KW-1185">Reference proteome</keyword>
<dbReference type="STRING" id="1267766.WYH_02024"/>
<keyword evidence="3" id="KW-0540">Nuclease</keyword>
<sequence length="180" mass="20355">MPRKPFKAVPLRPQKGRRFAARRPAQKGNARWFLPLMIALPLATFTVVFLWDAPLPSRAHVPMDRDSASFEPCSGTVRTTCVVDGDTFWYRGKKIRIADINTPETSQPDCAREARLGAQATERLTQLLNRGPFTLETAGNDRDRYGRLLRVVTREGRSLGDILVEEGLAEPWKGYRGDWC</sequence>
<evidence type="ECO:0000313" key="4">
    <source>
        <dbReference type="Proteomes" id="UP000034392"/>
    </source>
</evidence>
<dbReference type="AlphaFoldDB" id="A0A0F7KRG4"/>
<dbReference type="Gene3D" id="2.40.50.90">
    <property type="match status" value="1"/>
</dbReference>
<dbReference type="Pfam" id="PF00565">
    <property type="entry name" value="SNase"/>
    <property type="match status" value="1"/>
</dbReference>
<dbReference type="SUPFAM" id="SSF50199">
    <property type="entry name" value="Staphylococcal nuclease"/>
    <property type="match status" value="1"/>
</dbReference>
<dbReference type="GO" id="GO:0016787">
    <property type="term" value="F:hydrolase activity"/>
    <property type="evidence" value="ECO:0007669"/>
    <property type="project" value="UniProtKB-KW"/>
</dbReference>
<feature type="transmembrane region" description="Helical" evidence="1">
    <location>
        <begin position="32"/>
        <end position="51"/>
    </location>
</feature>
<gene>
    <name evidence="3" type="primary">yncB_2</name>
    <name evidence="3" type="ORF">WYH_02024</name>
</gene>
<evidence type="ECO:0000256" key="1">
    <source>
        <dbReference type="SAM" id="Phobius"/>
    </source>
</evidence>
<keyword evidence="1" id="KW-0472">Membrane</keyword>
<dbReference type="PROSITE" id="PS50830">
    <property type="entry name" value="TNASE_3"/>
    <property type="match status" value="1"/>
</dbReference>
<reference evidence="3" key="1">
    <citation type="submission" date="2015-05" db="EMBL/GenBank/DDBJ databases">
        <title>The complete genome of Altererythrobacter atlanticus strain 26DY36.</title>
        <authorList>
            <person name="Wu Y.-H."/>
            <person name="Cheng H."/>
            <person name="Wu X.-W."/>
        </authorList>
    </citation>
    <scope>NUCLEOTIDE SEQUENCE [LARGE SCALE GENOMIC DNA]</scope>
    <source>
        <strain evidence="3">26DY36</strain>
    </source>
</reference>
<dbReference type="OrthoDB" id="7469880at2"/>
<dbReference type="InterPro" id="IPR035437">
    <property type="entry name" value="SNase_OB-fold_sf"/>
</dbReference>
<feature type="domain" description="TNase-like" evidence="2">
    <location>
        <begin position="73"/>
        <end position="169"/>
    </location>
</feature>
<dbReference type="EMBL" id="CP011452">
    <property type="protein sequence ID" value="AKH43058.1"/>
    <property type="molecule type" value="Genomic_DNA"/>
</dbReference>
<dbReference type="PATRIC" id="fig|1267766.3.peg.2046"/>
<name>A0A0F7KRG4_9SPHN</name>